<dbReference type="InterPro" id="IPR017945">
    <property type="entry name" value="DHBP_synth_RibB-like_a/b_dom"/>
</dbReference>
<dbReference type="PROSITE" id="PS51163">
    <property type="entry name" value="YRDC"/>
    <property type="match status" value="1"/>
</dbReference>
<evidence type="ECO:0000256" key="7">
    <source>
        <dbReference type="ARBA" id="ARBA00022833"/>
    </source>
</evidence>
<dbReference type="PANTHER" id="PTHR42959">
    <property type="entry name" value="CARBAMOYLTRANSFERASE"/>
    <property type="match status" value="1"/>
</dbReference>
<reference evidence="14 15" key="1">
    <citation type="submission" date="2020-07" db="EMBL/GenBank/DDBJ databases">
        <title>A new beta-1,3-glucan-decomposing anaerobic bacterium isolated from anoxic soil subjected to biological soil disinfestation.</title>
        <authorList>
            <person name="Ueki A."/>
            <person name="Tonouchi A."/>
        </authorList>
    </citation>
    <scope>NUCLEOTIDE SEQUENCE [LARGE SCALE GENOMIC DNA]</scope>
    <source>
        <strain evidence="14 15">TW1</strain>
    </source>
</reference>
<dbReference type="GO" id="GO:0003725">
    <property type="term" value="F:double-stranded RNA binding"/>
    <property type="evidence" value="ECO:0007669"/>
    <property type="project" value="InterPro"/>
</dbReference>
<evidence type="ECO:0000256" key="1">
    <source>
        <dbReference type="ARBA" id="ARBA00004711"/>
    </source>
</evidence>
<dbReference type="Pfam" id="PF00708">
    <property type="entry name" value="Acylphosphatase"/>
    <property type="match status" value="1"/>
</dbReference>
<dbReference type="FunFam" id="3.30.420.40:FF:000124">
    <property type="entry name" value="Carbamoyltransferase HypF"/>
    <property type="match status" value="1"/>
</dbReference>
<proteinExistence type="inferred from homology"/>
<evidence type="ECO:0000256" key="10">
    <source>
        <dbReference type="PIRNR" id="PIRNR006256"/>
    </source>
</evidence>
<dbReference type="SUPFAM" id="SSF55821">
    <property type="entry name" value="YrdC/RibB"/>
    <property type="match status" value="1"/>
</dbReference>
<dbReference type="InterPro" id="IPR051060">
    <property type="entry name" value="Carbamoyltrans_HypF-like"/>
</dbReference>
<evidence type="ECO:0000259" key="13">
    <source>
        <dbReference type="PROSITE" id="PS51163"/>
    </source>
</evidence>
<gene>
    <name evidence="14" type="ORF">bsdtw1_04375</name>
</gene>
<dbReference type="InterPro" id="IPR041440">
    <property type="entry name" value="HypF_C"/>
</dbReference>
<dbReference type="UniPathway" id="UPA00335"/>
<comment type="similarity">
    <text evidence="2">Belongs to the acylphosphatase family.</text>
</comment>
<dbReference type="RefSeq" id="WP_183279495.1">
    <property type="nucleotide sequence ID" value="NZ_BLZR01000001.1"/>
</dbReference>
<sequence>MKRLFIKVDGIVQGVGFRPFIYKKAIDLGLKGWVNNNSEGVYIDVEGDADSIYQFLKELRTNPPALSKVQGIDIQEKPLIGYEVFNVRESEKVKEKITLISPDVSICKECTDELLDKGNRRYGYPFTNCTNCGPRFSIIKDIPYDRDKTTMKSFRMCSQCEQEYRNVKDRRFHAQPNACYDCGPRLWIEDKCGHTISVNDPIEWTRNKLKEGNVFAIKGLGGFHIACDAKNGEAIKELRDRKRRPHKPLATMAKDMKTISKYCKVDEVEQEILEGITKPIVILNRSDQFNLPENIAPFQKTLGVMLPYTPLHILLFDDELDMLIMTSANVNGLPIEYKDQNARDSLKDVVDYFLMHDREIYVPVDDSVVRFIGGKVRMIRRARGYVPEPFKFNGIESILACGSDMKNTFSFTKEKFLFVSQYNGDLENIQTLNHYENNIKHFNRIFAFKPSYIAHDLHPAYLSTQYALNYSVQKIAVQHHHAHIASCMMENDIKNKIIGVCYDGTGYGEDGAIWGGEFLICDMKEFKRVGHLNYIKLPGGDKAIKEPWRMGVAYVHKSLIDSFNSQNKSNYTTSNDSVESAVYKIFKEKGLTLIRILNSGFNFPITSSMGRLFDAVASLLGIRDIVTYEGQASMELEACIEEGVEGFYSYEVVDEDVNIIKPYSIITEILEDMHSGISKGVISAKFHNTIIKLTVDMCMKVSTASGLKEVALSGGVFQNSYLLRNIIRRLKENNFKVYTQSSIPCNDGGISVGQLCIANEIIKSSNFNNNLKHSLRL</sequence>
<dbReference type="Proteomes" id="UP000580568">
    <property type="component" value="Unassembled WGS sequence"/>
</dbReference>
<keyword evidence="14" id="KW-0808">Transferase</keyword>
<dbReference type="EMBL" id="BLZR01000001">
    <property type="protein sequence ID" value="GFP78181.1"/>
    <property type="molecule type" value="Genomic_DNA"/>
</dbReference>
<evidence type="ECO:0000259" key="12">
    <source>
        <dbReference type="PROSITE" id="PS51160"/>
    </source>
</evidence>
<evidence type="ECO:0000256" key="2">
    <source>
        <dbReference type="ARBA" id="ARBA00005614"/>
    </source>
</evidence>
<feature type="domain" description="Acylphosphatase-like" evidence="12">
    <location>
        <begin position="3"/>
        <end position="89"/>
    </location>
</feature>
<evidence type="ECO:0000256" key="6">
    <source>
        <dbReference type="ARBA" id="ARBA00022771"/>
    </source>
</evidence>
<keyword evidence="6" id="KW-0863">Zinc-finger</keyword>
<keyword evidence="11" id="KW-0378">Hydrolase</keyword>
<evidence type="ECO:0000313" key="15">
    <source>
        <dbReference type="Proteomes" id="UP000580568"/>
    </source>
</evidence>
<organism evidence="14 15">
    <name type="scientific">Clostridium fungisolvens</name>
    <dbReference type="NCBI Taxonomy" id="1604897"/>
    <lineage>
        <taxon>Bacteria</taxon>
        <taxon>Bacillati</taxon>
        <taxon>Bacillota</taxon>
        <taxon>Clostridia</taxon>
        <taxon>Eubacteriales</taxon>
        <taxon>Clostridiaceae</taxon>
        <taxon>Clostridium</taxon>
    </lineage>
</organism>
<feature type="active site" evidence="11">
    <location>
        <position position="18"/>
    </location>
</feature>
<comment type="pathway">
    <text evidence="1">Protein modification; [NiFe] hydrogenase maturation.</text>
</comment>
<dbReference type="GO" id="GO:0003998">
    <property type="term" value="F:acylphosphatase activity"/>
    <property type="evidence" value="ECO:0007669"/>
    <property type="project" value="UniProtKB-EC"/>
</dbReference>
<dbReference type="InterPro" id="IPR055128">
    <property type="entry name" value="HypF_C_2"/>
</dbReference>
<dbReference type="Pfam" id="PF07503">
    <property type="entry name" value="zf-HYPF"/>
    <property type="match status" value="2"/>
</dbReference>
<comment type="catalytic activity">
    <reaction evidence="8 11">
        <text>an acyl phosphate + H2O = a carboxylate + phosphate + H(+)</text>
        <dbReference type="Rhea" id="RHEA:14965"/>
        <dbReference type="ChEBI" id="CHEBI:15377"/>
        <dbReference type="ChEBI" id="CHEBI:15378"/>
        <dbReference type="ChEBI" id="CHEBI:29067"/>
        <dbReference type="ChEBI" id="CHEBI:43474"/>
        <dbReference type="ChEBI" id="CHEBI:59918"/>
        <dbReference type="EC" id="3.6.1.7"/>
    </reaction>
</comment>
<comment type="caution">
    <text evidence="14">The sequence shown here is derived from an EMBL/GenBank/DDBJ whole genome shotgun (WGS) entry which is preliminary data.</text>
</comment>
<dbReference type="PIRSF" id="PIRSF006256">
    <property type="entry name" value="CMPcnvr_hdrg_mat"/>
    <property type="match status" value="1"/>
</dbReference>
<dbReference type="GO" id="GO:0051604">
    <property type="term" value="P:protein maturation"/>
    <property type="evidence" value="ECO:0007669"/>
    <property type="project" value="TreeGrafter"/>
</dbReference>
<protein>
    <recommendedName>
        <fullName evidence="10">Carbamoyltransferase</fullName>
        <ecNumber evidence="10">6.2.-.-</ecNumber>
    </recommendedName>
</protein>
<dbReference type="Pfam" id="PF01300">
    <property type="entry name" value="Sua5_yciO_yrdC"/>
    <property type="match status" value="1"/>
</dbReference>
<evidence type="ECO:0000256" key="11">
    <source>
        <dbReference type="PROSITE-ProRule" id="PRU00520"/>
    </source>
</evidence>
<evidence type="ECO:0000256" key="3">
    <source>
        <dbReference type="ARBA" id="ARBA00008097"/>
    </source>
</evidence>
<dbReference type="Gene3D" id="3.90.870.50">
    <property type="match status" value="1"/>
</dbReference>
<feature type="active site" evidence="11">
    <location>
        <position position="36"/>
    </location>
</feature>
<evidence type="ECO:0000256" key="8">
    <source>
        <dbReference type="ARBA" id="ARBA00047645"/>
    </source>
</evidence>
<keyword evidence="5" id="KW-0479">Metal-binding</keyword>
<dbReference type="InterPro" id="IPR036046">
    <property type="entry name" value="Acylphosphatase-like_dom_sf"/>
</dbReference>
<keyword evidence="15" id="KW-1185">Reference proteome</keyword>
<dbReference type="InterPro" id="IPR017968">
    <property type="entry name" value="Acylphosphatase_CS"/>
</dbReference>
<dbReference type="GO" id="GO:0008270">
    <property type="term" value="F:zinc ion binding"/>
    <property type="evidence" value="ECO:0007669"/>
    <property type="project" value="UniProtKB-KW"/>
</dbReference>
<dbReference type="SUPFAM" id="SSF54975">
    <property type="entry name" value="Acylphosphatase/BLUF domain-like"/>
    <property type="match status" value="1"/>
</dbReference>
<dbReference type="Gene3D" id="3.30.110.120">
    <property type="match status" value="1"/>
</dbReference>
<dbReference type="PROSITE" id="PS51160">
    <property type="entry name" value="ACYLPHOSPHATASE_3"/>
    <property type="match status" value="1"/>
</dbReference>
<dbReference type="NCBIfam" id="TIGR00143">
    <property type="entry name" value="hypF"/>
    <property type="match status" value="1"/>
</dbReference>
<evidence type="ECO:0000256" key="5">
    <source>
        <dbReference type="ARBA" id="ARBA00022723"/>
    </source>
</evidence>
<dbReference type="Pfam" id="PF17788">
    <property type="entry name" value="HypF_C"/>
    <property type="match status" value="1"/>
</dbReference>
<dbReference type="EC" id="6.2.-.-" evidence="10"/>
<evidence type="ECO:0000256" key="4">
    <source>
        <dbReference type="ARBA" id="ARBA00022598"/>
    </source>
</evidence>
<dbReference type="GO" id="GO:0016874">
    <property type="term" value="F:ligase activity"/>
    <property type="evidence" value="ECO:0007669"/>
    <property type="project" value="UniProtKB-UniRule"/>
</dbReference>
<dbReference type="InterPro" id="IPR004421">
    <property type="entry name" value="Carbamoyltransferase_HypF"/>
</dbReference>
<dbReference type="GO" id="GO:0016743">
    <property type="term" value="F:carboxyl- or carbamoyltransferase activity"/>
    <property type="evidence" value="ECO:0007669"/>
    <property type="project" value="UniProtKB-UniRule"/>
</dbReference>
<dbReference type="InterPro" id="IPR006070">
    <property type="entry name" value="Sua5-like_dom"/>
</dbReference>
<dbReference type="PROSITE" id="PS00150">
    <property type="entry name" value="ACYLPHOSPHATASE_1"/>
    <property type="match status" value="1"/>
</dbReference>
<dbReference type="Pfam" id="PF22521">
    <property type="entry name" value="HypF_C_2"/>
    <property type="match status" value="1"/>
</dbReference>
<evidence type="ECO:0000313" key="14">
    <source>
        <dbReference type="EMBL" id="GFP78181.1"/>
    </source>
</evidence>
<comment type="similarity">
    <text evidence="3 10">Belongs to the carbamoyltransferase HypF family.</text>
</comment>
<keyword evidence="7" id="KW-0862">Zinc</keyword>
<dbReference type="Gene3D" id="3.30.420.40">
    <property type="match status" value="1"/>
</dbReference>
<dbReference type="InterPro" id="IPR001792">
    <property type="entry name" value="Acylphosphatase-like_dom"/>
</dbReference>
<dbReference type="Gene3D" id="3.30.420.360">
    <property type="match status" value="1"/>
</dbReference>
<name>A0A6V8SN30_9CLOT</name>
<evidence type="ECO:0000256" key="9">
    <source>
        <dbReference type="ARBA" id="ARBA00048220"/>
    </source>
</evidence>
<accession>A0A6V8SN30</accession>
<feature type="domain" description="YrdC-like" evidence="13">
    <location>
        <begin position="199"/>
        <end position="384"/>
    </location>
</feature>
<dbReference type="PANTHER" id="PTHR42959:SF1">
    <property type="entry name" value="CARBAMOYLTRANSFERASE HYPF"/>
    <property type="match status" value="1"/>
</dbReference>
<keyword evidence="4" id="KW-0436">Ligase</keyword>
<dbReference type="AlphaFoldDB" id="A0A6V8SN30"/>
<dbReference type="InterPro" id="IPR011125">
    <property type="entry name" value="Znf_HypF"/>
</dbReference>
<comment type="catalytic activity">
    <reaction evidence="9">
        <text>C-terminal L-cysteinyl-[HypE protein] + carbamoyl phosphate + ATP + H2O = C-terminal S-carboxamide-L-cysteinyl-[HypE protein] + AMP + phosphate + diphosphate + H(+)</text>
        <dbReference type="Rhea" id="RHEA:55636"/>
        <dbReference type="Rhea" id="RHEA-COMP:14247"/>
        <dbReference type="Rhea" id="RHEA-COMP:14392"/>
        <dbReference type="ChEBI" id="CHEBI:15377"/>
        <dbReference type="ChEBI" id="CHEBI:15378"/>
        <dbReference type="ChEBI" id="CHEBI:30616"/>
        <dbReference type="ChEBI" id="CHEBI:33019"/>
        <dbReference type="ChEBI" id="CHEBI:43474"/>
        <dbReference type="ChEBI" id="CHEBI:58228"/>
        <dbReference type="ChEBI" id="CHEBI:76913"/>
        <dbReference type="ChEBI" id="CHEBI:139126"/>
        <dbReference type="ChEBI" id="CHEBI:456215"/>
    </reaction>
</comment>